<keyword evidence="1" id="KW-0678">Repressor</keyword>
<feature type="DNA-binding region" description="H-T-H motif" evidence="5">
    <location>
        <begin position="37"/>
        <end position="56"/>
    </location>
</feature>
<gene>
    <name evidence="7" type="ORF">H7C18_29490</name>
</gene>
<protein>
    <submittedName>
        <fullName evidence="7">TetR/AcrR family transcriptional regulator</fullName>
    </submittedName>
</protein>
<evidence type="ECO:0000256" key="4">
    <source>
        <dbReference type="ARBA" id="ARBA00023163"/>
    </source>
</evidence>
<dbReference type="PANTHER" id="PTHR30055:SF175">
    <property type="entry name" value="HTH-TYPE TRANSCRIPTIONAL REPRESSOR KSTR2"/>
    <property type="match status" value="1"/>
</dbReference>
<evidence type="ECO:0000256" key="2">
    <source>
        <dbReference type="ARBA" id="ARBA00023015"/>
    </source>
</evidence>
<accession>A0A7X0VYT3</accession>
<dbReference type="GO" id="GO:0003700">
    <property type="term" value="F:DNA-binding transcription factor activity"/>
    <property type="evidence" value="ECO:0007669"/>
    <property type="project" value="TreeGrafter"/>
</dbReference>
<evidence type="ECO:0000313" key="8">
    <source>
        <dbReference type="Proteomes" id="UP000564644"/>
    </source>
</evidence>
<dbReference type="SUPFAM" id="SSF46689">
    <property type="entry name" value="Homeodomain-like"/>
    <property type="match status" value="1"/>
</dbReference>
<comment type="caution">
    <text evidence="7">The sequence shown here is derived from an EMBL/GenBank/DDBJ whole genome shotgun (WGS) entry which is preliminary data.</text>
</comment>
<dbReference type="PANTHER" id="PTHR30055">
    <property type="entry name" value="HTH-TYPE TRANSCRIPTIONAL REGULATOR RUTR"/>
    <property type="match status" value="1"/>
</dbReference>
<feature type="domain" description="HTH tetR-type" evidence="6">
    <location>
        <begin position="14"/>
        <end position="74"/>
    </location>
</feature>
<name>A0A7X0VYT3_9BACL</name>
<evidence type="ECO:0000256" key="5">
    <source>
        <dbReference type="PROSITE-ProRule" id="PRU00335"/>
    </source>
</evidence>
<dbReference type="RefSeq" id="WP_185132707.1">
    <property type="nucleotide sequence ID" value="NZ_JACJVO010000040.1"/>
</dbReference>
<dbReference type="Gene3D" id="1.10.357.10">
    <property type="entry name" value="Tetracycline Repressor, domain 2"/>
    <property type="match status" value="1"/>
</dbReference>
<dbReference type="Pfam" id="PF00440">
    <property type="entry name" value="TetR_N"/>
    <property type="match status" value="1"/>
</dbReference>
<sequence>MKQEEQPGQRYVDPECRMKFATKLMYPVKSSGFQSLRMDDVARYMDISKATLYKYFSSKEEIVSIIVEIFLDQIVDLYQEYLEDPNISFGEKFQRTFTQTMMIANYGTEPFLSDLREAMPEQHEKVEAAIRARNEKLQAFYEAGMEAGAFERQNAALLVLQDELLFRKLIDPIFLTKRNLTLRGALFDYYLMKKKQLLTAETAASVDDEAMNAKMDMLVNKILHGMA</sequence>
<evidence type="ECO:0000256" key="1">
    <source>
        <dbReference type="ARBA" id="ARBA00022491"/>
    </source>
</evidence>
<dbReference type="PROSITE" id="PS50977">
    <property type="entry name" value="HTH_TETR_2"/>
    <property type="match status" value="1"/>
</dbReference>
<dbReference type="InterPro" id="IPR009057">
    <property type="entry name" value="Homeodomain-like_sf"/>
</dbReference>
<keyword evidence="2" id="KW-0805">Transcription regulation</keyword>
<evidence type="ECO:0000256" key="3">
    <source>
        <dbReference type="ARBA" id="ARBA00023125"/>
    </source>
</evidence>
<keyword evidence="3 5" id="KW-0238">DNA-binding</keyword>
<evidence type="ECO:0000259" key="6">
    <source>
        <dbReference type="PROSITE" id="PS50977"/>
    </source>
</evidence>
<proteinExistence type="predicted"/>
<dbReference type="AlphaFoldDB" id="A0A7X0VYT3"/>
<organism evidence="7 8">
    <name type="scientific">Cohnella zeiphila</name>
    <dbReference type="NCBI Taxonomy" id="2761120"/>
    <lineage>
        <taxon>Bacteria</taxon>
        <taxon>Bacillati</taxon>
        <taxon>Bacillota</taxon>
        <taxon>Bacilli</taxon>
        <taxon>Bacillales</taxon>
        <taxon>Paenibacillaceae</taxon>
        <taxon>Cohnella</taxon>
    </lineage>
</organism>
<dbReference type="EMBL" id="JACJVO010000040">
    <property type="protein sequence ID" value="MBB6735055.1"/>
    <property type="molecule type" value="Genomic_DNA"/>
</dbReference>
<dbReference type="InterPro" id="IPR050109">
    <property type="entry name" value="HTH-type_TetR-like_transc_reg"/>
</dbReference>
<dbReference type="GO" id="GO:0000976">
    <property type="term" value="F:transcription cis-regulatory region binding"/>
    <property type="evidence" value="ECO:0007669"/>
    <property type="project" value="TreeGrafter"/>
</dbReference>
<keyword evidence="8" id="KW-1185">Reference proteome</keyword>
<dbReference type="InterPro" id="IPR001647">
    <property type="entry name" value="HTH_TetR"/>
</dbReference>
<evidence type="ECO:0000313" key="7">
    <source>
        <dbReference type="EMBL" id="MBB6735055.1"/>
    </source>
</evidence>
<keyword evidence="4" id="KW-0804">Transcription</keyword>
<dbReference type="Proteomes" id="UP000564644">
    <property type="component" value="Unassembled WGS sequence"/>
</dbReference>
<reference evidence="7 8" key="1">
    <citation type="submission" date="2020-08" db="EMBL/GenBank/DDBJ databases">
        <title>Cohnella phylogeny.</title>
        <authorList>
            <person name="Dunlap C."/>
        </authorList>
    </citation>
    <scope>NUCLEOTIDE SEQUENCE [LARGE SCALE GENOMIC DNA]</scope>
    <source>
        <strain evidence="7 8">CBP 2801</strain>
    </source>
</reference>